<dbReference type="AlphaFoldDB" id="A0A8S3B3W3"/>
<protein>
    <submittedName>
        <fullName evidence="2">Uncharacterized protein</fullName>
    </submittedName>
</protein>
<accession>A0A8S3B3W3</accession>
<gene>
    <name evidence="2" type="ORF">SMN809_LOCUS46834</name>
</gene>
<reference evidence="2" key="1">
    <citation type="submission" date="2021-02" db="EMBL/GenBank/DDBJ databases">
        <authorList>
            <person name="Nowell W R."/>
        </authorList>
    </citation>
    <scope>NUCLEOTIDE SEQUENCE</scope>
</reference>
<feature type="region of interest" description="Disordered" evidence="1">
    <location>
        <begin position="1"/>
        <end position="45"/>
    </location>
</feature>
<feature type="compositionally biased region" description="Polar residues" evidence="1">
    <location>
        <begin position="1"/>
        <end position="12"/>
    </location>
</feature>
<evidence type="ECO:0000256" key="1">
    <source>
        <dbReference type="SAM" id="MobiDB-lite"/>
    </source>
</evidence>
<name>A0A8S3B3W3_9BILA</name>
<feature type="non-terminal residue" evidence="2">
    <location>
        <position position="45"/>
    </location>
</feature>
<dbReference type="Proteomes" id="UP000676336">
    <property type="component" value="Unassembled WGS sequence"/>
</dbReference>
<evidence type="ECO:0000313" key="2">
    <source>
        <dbReference type="EMBL" id="CAF4792801.1"/>
    </source>
</evidence>
<evidence type="ECO:0000313" key="3">
    <source>
        <dbReference type="Proteomes" id="UP000676336"/>
    </source>
</evidence>
<comment type="caution">
    <text evidence="2">The sequence shown here is derived from an EMBL/GenBank/DDBJ whole genome shotgun (WGS) entry which is preliminary data.</text>
</comment>
<dbReference type="EMBL" id="CAJOBI010146659">
    <property type="protein sequence ID" value="CAF4792801.1"/>
    <property type="molecule type" value="Genomic_DNA"/>
</dbReference>
<organism evidence="2 3">
    <name type="scientific">Rotaria magnacalcarata</name>
    <dbReference type="NCBI Taxonomy" id="392030"/>
    <lineage>
        <taxon>Eukaryota</taxon>
        <taxon>Metazoa</taxon>
        <taxon>Spiralia</taxon>
        <taxon>Gnathifera</taxon>
        <taxon>Rotifera</taxon>
        <taxon>Eurotatoria</taxon>
        <taxon>Bdelloidea</taxon>
        <taxon>Philodinida</taxon>
        <taxon>Philodinidae</taxon>
        <taxon>Rotaria</taxon>
    </lineage>
</organism>
<feature type="compositionally biased region" description="Low complexity" evidence="1">
    <location>
        <begin position="13"/>
        <end position="32"/>
    </location>
</feature>
<proteinExistence type="predicted"/>
<sequence length="45" mass="4626">MPTSSSASSTMDPNTMNSYNPNPSSSSPSTSTGIGAGNYFDLSNY</sequence>